<gene>
    <name evidence="1" type="ORF">SAMN05892877_12356</name>
</gene>
<dbReference type="AlphaFoldDB" id="A0A285UXK5"/>
<dbReference type="OrthoDB" id="8410959at2"/>
<name>A0A285UXK5_9HYPH</name>
<proteinExistence type="predicted"/>
<protein>
    <submittedName>
        <fullName evidence="1">Uncharacterized protein</fullName>
    </submittedName>
</protein>
<evidence type="ECO:0000313" key="2">
    <source>
        <dbReference type="Proteomes" id="UP000219167"/>
    </source>
</evidence>
<organism evidence="1 2">
    <name type="scientific">Rhizobium subbaraonis</name>
    <dbReference type="NCBI Taxonomy" id="908946"/>
    <lineage>
        <taxon>Bacteria</taxon>
        <taxon>Pseudomonadati</taxon>
        <taxon>Pseudomonadota</taxon>
        <taxon>Alphaproteobacteria</taxon>
        <taxon>Hyphomicrobiales</taxon>
        <taxon>Rhizobiaceae</taxon>
        <taxon>Rhizobium/Agrobacterium group</taxon>
        <taxon>Rhizobium</taxon>
    </lineage>
</organism>
<keyword evidence="2" id="KW-1185">Reference proteome</keyword>
<dbReference type="EMBL" id="OBQD01000023">
    <property type="protein sequence ID" value="SOC46614.1"/>
    <property type="molecule type" value="Genomic_DNA"/>
</dbReference>
<sequence length="137" mass="15386">MTSYNMALFEEEARVAGIFPLGMIGAPDSPPEWLRELYDDCDEPTLPIFAALPELKHDDDGVEDWAEALISASRSGFVVKYEVCVRRYNRDGLFFLSGWGYFRVGYLYVENFEEIGPAVINIARTQHEAEQAQAGAA</sequence>
<evidence type="ECO:0000313" key="1">
    <source>
        <dbReference type="EMBL" id="SOC46614.1"/>
    </source>
</evidence>
<dbReference type="RefSeq" id="WP_097142720.1">
    <property type="nucleotide sequence ID" value="NZ_OBQD01000023.1"/>
</dbReference>
<dbReference type="Proteomes" id="UP000219167">
    <property type="component" value="Unassembled WGS sequence"/>
</dbReference>
<accession>A0A285UXK5</accession>
<reference evidence="1 2" key="1">
    <citation type="submission" date="2017-08" db="EMBL/GenBank/DDBJ databases">
        <authorList>
            <person name="de Groot N.N."/>
        </authorList>
    </citation>
    <scope>NUCLEOTIDE SEQUENCE [LARGE SCALE GENOMIC DNA]</scope>
    <source>
        <strain evidence="1 2">JC85</strain>
    </source>
</reference>